<dbReference type="Proteomes" id="UP000598297">
    <property type="component" value="Unassembled WGS sequence"/>
</dbReference>
<dbReference type="GO" id="GO:0005524">
    <property type="term" value="F:ATP binding"/>
    <property type="evidence" value="ECO:0007669"/>
    <property type="project" value="InterPro"/>
</dbReference>
<accession>A0A964UTA8</accession>
<comment type="caution">
    <text evidence="1">The sequence shown here is derived from an EMBL/GenBank/DDBJ whole genome shotgun (WGS) entry which is preliminary data.</text>
</comment>
<dbReference type="InterPro" id="IPR002736">
    <property type="entry name" value="CitG"/>
</dbReference>
<dbReference type="RefSeq" id="WP_161702417.1">
    <property type="nucleotide sequence ID" value="NZ_JAAAHS010000276.1"/>
</dbReference>
<evidence type="ECO:0008006" key="3">
    <source>
        <dbReference type="Google" id="ProtNLM"/>
    </source>
</evidence>
<dbReference type="GO" id="GO:0046917">
    <property type="term" value="F:triphosphoribosyl-dephospho-CoA synthase activity"/>
    <property type="evidence" value="ECO:0007669"/>
    <property type="project" value="InterPro"/>
</dbReference>
<proteinExistence type="predicted"/>
<dbReference type="EMBL" id="JAAAHS010000276">
    <property type="protein sequence ID" value="NBE55034.1"/>
    <property type="molecule type" value="Genomic_DNA"/>
</dbReference>
<evidence type="ECO:0000313" key="2">
    <source>
        <dbReference type="Proteomes" id="UP000598297"/>
    </source>
</evidence>
<sequence length="267" mass="27921">MITANPHLLMPLRPAAEQNALLDRAFTPLPADRQTAAGQTARAACNALAASSRLAAGPEAAGHSGASAPYSAALGTVAGELRVIFQDAAAYAAGTSPEQWAPHLDQVRRRANVYAGSQGVVLDSTLRVLLPLIAARCFGAGSLREAVTLCSDPLSTPAETSLITGFALPTLIEGRARGLGERSARVDALLAIMARHHDDTASENGRLALRMLRWDAAVALEAGGHASEEGLRRCTDLRDTIHFYKIVPMGGVGLFAVTLFLDGLLAP</sequence>
<gene>
    <name evidence="1" type="ORF">GUY60_27135</name>
</gene>
<keyword evidence="2" id="KW-1185">Reference proteome</keyword>
<dbReference type="OrthoDB" id="114886at2"/>
<reference evidence="1" key="1">
    <citation type="submission" date="2020-01" db="EMBL/GenBank/DDBJ databases">
        <title>Whole-genome analyses of novel actinobacteria.</title>
        <authorList>
            <person name="Sahin N."/>
        </authorList>
    </citation>
    <scope>NUCLEOTIDE SEQUENCE</scope>
    <source>
        <strain evidence="1">YC537</strain>
    </source>
</reference>
<evidence type="ECO:0000313" key="1">
    <source>
        <dbReference type="EMBL" id="NBE55034.1"/>
    </source>
</evidence>
<organism evidence="1 2">
    <name type="scientific">Streptomyces boluensis</name>
    <dbReference type="NCBI Taxonomy" id="1775135"/>
    <lineage>
        <taxon>Bacteria</taxon>
        <taxon>Bacillati</taxon>
        <taxon>Actinomycetota</taxon>
        <taxon>Actinomycetes</taxon>
        <taxon>Kitasatosporales</taxon>
        <taxon>Streptomycetaceae</taxon>
        <taxon>Streptomyces</taxon>
    </lineage>
</organism>
<protein>
    <recommendedName>
        <fullName evidence="3">Triphosphoribosyl-dephospho-CoA synthase</fullName>
    </recommendedName>
</protein>
<dbReference type="AlphaFoldDB" id="A0A964UTA8"/>
<name>A0A964UTA8_9ACTN</name>
<dbReference type="Pfam" id="PF01874">
    <property type="entry name" value="CitG"/>
    <property type="match status" value="1"/>
</dbReference>